<keyword evidence="6" id="KW-0964">Secreted</keyword>
<dbReference type="Gene3D" id="2.60.120.260">
    <property type="entry name" value="Galactose-binding domain-like"/>
    <property type="match status" value="1"/>
</dbReference>
<evidence type="ECO:0000259" key="16">
    <source>
        <dbReference type="Pfam" id="PF22666"/>
    </source>
</evidence>
<evidence type="ECO:0000313" key="17">
    <source>
        <dbReference type="EMBL" id="RGQ71424.1"/>
    </source>
</evidence>
<dbReference type="Gene3D" id="3.20.20.80">
    <property type="entry name" value="Glycosidases"/>
    <property type="match status" value="1"/>
</dbReference>
<comment type="subunit">
    <text evidence="4">Homodimer.</text>
</comment>
<protein>
    <recommendedName>
        <fullName evidence="11">Beta-mannosidase B</fullName>
        <ecNumber evidence="5">3.2.1.25</ecNumber>
    </recommendedName>
    <alternativeName>
        <fullName evidence="12">Mannanase B</fullName>
    </alternativeName>
</protein>
<evidence type="ECO:0000256" key="7">
    <source>
        <dbReference type="ARBA" id="ARBA00022801"/>
    </source>
</evidence>
<dbReference type="SUPFAM" id="SSF49303">
    <property type="entry name" value="beta-Galactosidase/glucuronidase domain"/>
    <property type="match status" value="2"/>
</dbReference>
<comment type="subcellular location">
    <subcellularLocation>
        <location evidence="2">Secreted</location>
    </subcellularLocation>
</comment>
<dbReference type="Pfam" id="PF00703">
    <property type="entry name" value="Glyco_hydro_2"/>
    <property type="match status" value="1"/>
</dbReference>
<organism evidence="17 18">
    <name type="scientific">Mediterraneibacter gnavus</name>
    <name type="common">Ruminococcus gnavus</name>
    <dbReference type="NCBI Taxonomy" id="33038"/>
    <lineage>
        <taxon>Bacteria</taxon>
        <taxon>Bacillati</taxon>
        <taxon>Bacillota</taxon>
        <taxon>Clostridia</taxon>
        <taxon>Lachnospirales</taxon>
        <taxon>Lachnospiraceae</taxon>
        <taxon>Mediterraneibacter</taxon>
    </lineage>
</organism>
<dbReference type="EC" id="3.2.1.25" evidence="5"/>
<comment type="catalytic activity">
    <reaction evidence="1">
        <text>Hydrolysis of terminal, non-reducing beta-D-mannose residues in beta-D-mannosides.</text>
        <dbReference type="EC" id="3.2.1.25"/>
    </reaction>
</comment>
<evidence type="ECO:0000256" key="2">
    <source>
        <dbReference type="ARBA" id="ARBA00004613"/>
    </source>
</evidence>
<dbReference type="InterPro" id="IPR054593">
    <property type="entry name" value="Beta-mannosidase-like_N2"/>
</dbReference>
<dbReference type="GO" id="GO:0005576">
    <property type="term" value="C:extracellular region"/>
    <property type="evidence" value="ECO:0007669"/>
    <property type="project" value="UniProtKB-SubCell"/>
</dbReference>
<accession>A0A412CB84</accession>
<dbReference type="FunFam" id="3.20.20.80:FF:000050">
    <property type="entry name" value="Beta-mannosidase B"/>
    <property type="match status" value="1"/>
</dbReference>
<dbReference type="GO" id="GO:0006516">
    <property type="term" value="P:glycoprotein catabolic process"/>
    <property type="evidence" value="ECO:0007669"/>
    <property type="project" value="TreeGrafter"/>
</dbReference>
<dbReference type="PANTHER" id="PTHR43730">
    <property type="entry name" value="BETA-MANNOSIDASE"/>
    <property type="match status" value="1"/>
</dbReference>
<evidence type="ECO:0000313" key="18">
    <source>
        <dbReference type="Proteomes" id="UP000286137"/>
    </source>
</evidence>
<evidence type="ECO:0000259" key="15">
    <source>
        <dbReference type="Pfam" id="PF17786"/>
    </source>
</evidence>
<keyword evidence="9" id="KW-0326">Glycosidase</keyword>
<dbReference type="Pfam" id="PF17786">
    <property type="entry name" value="Mannosidase_ig"/>
    <property type="match status" value="1"/>
</dbReference>
<dbReference type="PANTHER" id="PTHR43730:SF1">
    <property type="entry name" value="BETA-MANNOSIDASE"/>
    <property type="match status" value="1"/>
</dbReference>
<reference evidence="17 18" key="1">
    <citation type="submission" date="2018-08" db="EMBL/GenBank/DDBJ databases">
        <title>A genome reference for cultivated species of the human gut microbiota.</title>
        <authorList>
            <person name="Zou Y."/>
            <person name="Xue W."/>
            <person name="Luo G."/>
        </authorList>
    </citation>
    <scope>NUCLEOTIDE SEQUENCE [LARGE SCALE GENOMIC DNA]</scope>
    <source>
        <strain evidence="17 18">AF27-4BH</strain>
    </source>
</reference>
<evidence type="ECO:0000259" key="13">
    <source>
        <dbReference type="Pfam" id="PF00703"/>
    </source>
</evidence>
<dbReference type="Proteomes" id="UP000286137">
    <property type="component" value="Unassembled WGS sequence"/>
</dbReference>
<name>A0A412CB84_MEDGN</name>
<comment type="caution">
    <text evidence="17">The sequence shown here is derived from an EMBL/GenBank/DDBJ whole genome shotgun (WGS) entry which is preliminary data.</text>
</comment>
<dbReference type="InterPro" id="IPR006102">
    <property type="entry name" value="Ig-like_GH2"/>
</dbReference>
<evidence type="ECO:0000256" key="12">
    <source>
        <dbReference type="ARBA" id="ARBA00041614"/>
    </source>
</evidence>
<dbReference type="SUPFAM" id="SSF49785">
    <property type="entry name" value="Galactose-binding domain-like"/>
    <property type="match status" value="1"/>
</dbReference>
<dbReference type="InterPro" id="IPR041447">
    <property type="entry name" value="Mannosidase_ig"/>
</dbReference>
<comment type="similarity">
    <text evidence="10">Belongs to the glycosyl hydrolase 2 family. Beta-mannosidase B subfamily.</text>
</comment>
<dbReference type="GO" id="GO:0005975">
    <property type="term" value="P:carbohydrate metabolic process"/>
    <property type="evidence" value="ECO:0007669"/>
    <property type="project" value="InterPro"/>
</dbReference>
<dbReference type="InterPro" id="IPR017853">
    <property type="entry name" value="GH"/>
</dbReference>
<dbReference type="AlphaFoldDB" id="A0A412CB84"/>
<evidence type="ECO:0000259" key="14">
    <source>
        <dbReference type="Pfam" id="PF17753"/>
    </source>
</evidence>
<evidence type="ECO:0000256" key="1">
    <source>
        <dbReference type="ARBA" id="ARBA00000829"/>
    </source>
</evidence>
<evidence type="ECO:0000256" key="10">
    <source>
        <dbReference type="ARBA" id="ARBA00038429"/>
    </source>
</evidence>
<dbReference type="InterPro" id="IPR013783">
    <property type="entry name" value="Ig-like_fold"/>
</dbReference>
<evidence type="ECO:0000256" key="3">
    <source>
        <dbReference type="ARBA" id="ARBA00004740"/>
    </source>
</evidence>
<dbReference type="InterPro" id="IPR008979">
    <property type="entry name" value="Galactose-bd-like_sf"/>
</dbReference>
<dbReference type="GO" id="GO:0004567">
    <property type="term" value="F:beta-mannosidase activity"/>
    <property type="evidence" value="ECO:0007669"/>
    <property type="project" value="UniProtKB-EC"/>
</dbReference>
<evidence type="ECO:0000256" key="11">
    <source>
        <dbReference type="ARBA" id="ARBA00041069"/>
    </source>
</evidence>
<evidence type="ECO:0000256" key="6">
    <source>
        <dbReference type="ARBA" id="ARBA00022525"/>
    </source>
</evidence>
<dbReference type="EMBL" id="QRTJ01000001">
    <property type="protein sequence ID" value="RGQ71424.1"/>
    <property type="molecule type" value="Genomic_DNA"/>
</dbReference>
<evidence type="ECO:0000256" key="4">
    <source>
        <dbReference type="ARBA" id="ARBA00011738"/>
    </source>
</evidence>
<feature type="domain" description="Beta-mannosidase Ig-fold" evidence="14">
    <location>
        <begin position="751"/>
        <end position="810"/>
    </location>
</feature>
<feature type="domain" description="Beta-mannosidase-like galactose-binding" evidence="16">
    <location>
        <begin position="10"/>
        <end position="177"/>
    </location>
</feature>
<dbReference type="Gene3D" id="2.60.40.10">
    <property type="entry name" value="Immunoglobulins"/>
    <property type="match status" value="2"/>
</dbReference>
<proteinExistence type="inferred from homology"/>
<dbReference type="InterPro" id="IPR050887">
    <property type="entry name" value="Beta-mannosidase_GH2"/>
</dbReference>
<evidence type="ECO:0000256" key="8">
    <source>
        <dbReference type="ARBA" id="ARBA00023180"/>
    </source>
</evidence>
<keyword evidence="8" id="KW-0325">Glycoprotein</keyword>
<keyword evidence="7 17" id="KW-0378">Hydrolase</keyword>
<dbReference type="InterPro" id="IPR036156">
    <property type="entry name" value="Beta-gal/glucu_dom_sf"/>
</dbReference>
<dbReference type="Pfam" id="PF17753">
    <property type="entry name" value="Ig_mannosidase"/>
    <property type="match status" value="1"/>
</dbReference>
<evidence type="ECO:0000256" key="5">
    <source>
        <dbReference type="ARBA" id="ARBA00012754"/>
    </source>
</evidence>
<dbReference type="InterPro" id="IPR041625">
    <property type="entry name" value="Beta-mannosidase_Ig"/>
</dbReference>
<feature type="domain" description="Mannosidase Ig/CBM-like" evidence="15">
    <location>
        <begin position="657"/>
        <end position="740"/>
    </location>
</feature>
<gene>
    <name evidence="17" type="ORF">DWY88_00990</name>
</gene>
<comment type="pathway">
    <text evidence="3">Glycan metabolism; N-glycan degradation.</text>
</comment>
<evidence type="ECO:0000256" key="9">
    <source>
        <dbReference type="ARBA" id="ARBA00023295"/>
    </source>
</evidence>
<dbReference type="RefSeq" id="WP_118013361.1">
    <property type="nucleotide sequence ID" value="NZ_CAXSWW010000011.1"/>
</dbReference>
<dbReference type="Pfam" id="PF22666">
    <property type="entry name" value="Glyco_hydro_2_N2"/>
    <property type="match status" value="1"/>
</dbReference>
<dbReference type="SUPFAM" id="SSF51445">
    <property type="entry name" value="(Trans)glycosidases"/>
    <property type="match status" value="1"/>
</dbReference>
<sequence>MRKQELEQGWRMRCVSEENWQEAKVPGSVYTDLLRNGNMEDPYWKDNEDAVCSRMEQEYEYECCVSMDADWAREEKIVLHFDGLDTVASVFWNGMLLGNPYNMHRVWEYDVTGLWREGENRLRVLFYSPLAYIADAYQKYGNIGNEDTYEGFMHLRKAHYMFGWDWGAHLPDAGIFRQVSLLGISGGRIDSVYIRQHHTPGQVELEFEAVALEVYGKPTWQAEVISPDGQTRNVSLSETGKGTLSICDPELWWPNRLGEQPLYQVRVQLFLDGKQCDLWERKIGLRSMTVKREKDEWGESFAHEVNGICFFAMGADYIPEEHLLGRRSKERTRKLLMDCKEANFNSIRVWGGGFYPDDWFFDLCDELGLVVWQDFMFACSVYELTPEFEENIRQEFIDNIKRIRHHACLGLWCGNNEMEMFVDERCWVTKPSEVRDYLFMYERIIPEVLKIYDPQTFYWPASPSSGGSFDNPNDPDRGDVHYWKVWHGSRPFSEYRKHYFRYISEFGFQAFPAKRTIESFTDDPDDWNIFSYIMEKHQRNYGANGKIMNYMQQAYRYPSEFETVLYASQLLQADGIRYGVEHFRRNRGRCMGAVYWQLNDCWPVISWSSIDYHGRWKALHYYAKRFFAPVLVSCEEESWMTQEANMNRQHFEFEKSVRFNISNETREEKTICLKWQVRNAKGEIARTEQQDVLVPALCAVWLEKERLPQIDVFEEYVSFQAYDGEDLIADQTVIFSYPKYFRYQNPHLTCEVDGEWITVKADAYAKSVEIQNENEDLILSDNYFDMNGGEKKVRILDGEPKQITLRSVYDIR</sequence>
<feature type="domain" description="Glycoside hydrolase family 2 immunoglobulin-like beta-sandwich" evidence="13">
    <location>
        <begin position="189"/>
        <end position="286"/>
    </location>
</feature>